<dbReference type="SUPFAM" id="SSF52540">
    <property type="entry name" value="P-loop containing nucleoside triphosphate hydrolases"/>
    <property type="match status" value="2"/>
</dbReference>
<feature type="compositionally biased region" description="Basic and acidic residues" evidence="11">
    <location>
        <begin position="206"/>
        <end position="232"/>
    </location>
</feature>
<dbReference type="InterPro" id="IPR003593">
    <property type="entry name" value="AAA+_ATPase"/>
</dbReference>
<evidence type="ECO:0000256" key="6">
    <source>
        <dbReference type="ARBA" id="ARBA00022741"/>
    </source>
</evidence>
<evidence type="ECO:0000259" key="13">
    <source>
        <dbReference type="PROSITE" id="PS50893"/>
    </source>
</evidence>
<dbReference type="CDD" id="cd18578">
    <property type="entry name" value="ABC_6TM_Pgp_ABCB1_D2_like"/>
    <property type="match status" value="1"/>
</dbReference>
<dbReference type="PANTHER" id="PTHR43394">
    <property type="entry name" value="ATP-DEPENDENT PERMEASE MDL1, MITOCHONDRIAL"/>
    <property type="match status" value="1"/>
</dbReference>
<protein>
    <submittedName>
        <fullName evidence="15">Uncharacterized protein</fullName>
    </submittedName>
</protein>
<dbReference type="OrthoDB" id="6500128at2759"/>
<dbReference type="InterPro" id="IPR017871">
    <property type="entry name" value="ABC_transporter-like_CS"/>
</dbReference>
<evidence type="ECO:0000256" key="4">
    <source>
        <dbReference type="ARBA" id="ARBA00022692"/>
    </source>
</evidence>
<dbReference type="SMART" id="SM00382">
    <property type="entry name" value="AAA"/>
    <property type="match status" value="1"/>
</dbReference>
<proteinExistence type="inferred from homology"/>
<comment type="subcellular location">
    <subcellularLocation>
        <location evidence="1">Cell membrane</location>
        <topology evidence="1">Multi-pass membrane protein</topology>
    </subcellularLocation>
</comment>
<dbReference type="Proteomes" id="UP000663760">
    <property type="component" value="Chromosome 16"/>
</dbReference>
<gene>
    <name evidence="15" type="ORF">SI8410_16020437</name>
</gene>
<dbReference type="FunFam" id="3.40.50.300:FF:000066">
    <property type="entry name" value="ABC transporter B family member 1"/>
    <property type="match status" value="1"/>
</dbReference>
<feature type="transmembrane region" description="Helical" evidence="12">
    <location>
        <begin position="325"/>
        <end position="356"/>
    </location>
</feature>
<dbReference type="GO" id="GO:0016887">
    <property type="term" value="F:ATP hydrolysis activity"/>
    <property type="evidence" value="ECO:0007669"/>
    <property type="project" value="InterPro"/>
</dbReference>
<dbReference type="InterPro" id="IPR036640">
    <property type="entry name" value="ABC1_TM_sf"/>
</dbReference>
<keyword evidence="10" id="KW-0325">Glycoprotein</keyword>
<keyword evidence="6" id="KW-0547">Nucleotide-binding</keyword>
<evidence type="ECO:0000313" key="15">
    <source>
        <dbReference type="EMBL" id="CAA7409759.1"/>
    </source>
</evidence>
<evidence type="ECO:0000313" key="16">
    <source>
        <dbReference type="Proteomes" id="UP000663760"/>
    </source>
</evidence>
<evidence type="ECO:0000256" key="7">
    <source>
        <dbReference type="ARBA" id="ARBA00022840"/>
    </source>
</evidence>
<dbReference type="GO" id="GO:0005524">
    <property type="term" value="F:ATP binding"/>
    <property type="evidence" value="ECO:0007669"/>
    <property type="project" value="UniProtKB-KW"/>
</dbReference>
<feature type="transmembrane region" description="Helical" evidence="12">
    <location>
        <begin position="281"/>
        <end position="305"/>
    </location>
</feature>
<evidence type="ECO:0000256" key="1">
    <source>
        <dbReference type="ARBA" id="ARBA00004651"/>
    </source>
</evidence>
<keyword evidence="9 12" id="KW-0472">Membrane</keyword>
<evidence type="ECO:0000256" key="9">
    <source>
        <dbReference type="ARBA" id="ARBA00023136"/>
    </source>
</evidence>
<evidence type="ECO:0000256" key="8">
    <source>
        <dbReference type="ARBA" id="ARBA00022989"/>
    </source>
</evidence>
<feature type="domain" description="ABC transporter" evidence="13">
    <location>
        <begin position="585"/>
        <end position="822"/>
    </location>
</feature>
<keyword evidence="3" id="KW-0813">Transport</keyword>
<evidence type="ECO:0000256" key="10">
    <source>
        <dbReference type="ARBA" id="ARBA00023180"/>
    </source>
</evidence>
<feature type="transmembrane region" description="Helical" evidence="12">
    <location>
        <begin position="493"/>
        <end position="512"/>
    </location>
</feature>
<keyword evidence="8 12" id="KW-1133">Transmembrane helix</keyword>
<keyword evidence="16" id="KW-1185">Reference proteome</keyword>
<keyword evidence="7" id="KW-0067">ATP-binding</keyword>
<name>A0A7I8LI92_SPIIN</name>
<dbReference type="SUPFAM" id="SSF90123">
    <property type="entry name" value="ABC transporter transmembrane region"/>
    <property type="match status" value="1"/>
</dbReference>
<dbReference type="GO" id="GO:0090374">
    <property type="term" value="P:oligopeptide export from mitochondrion"/>
    <property type="evidence" value="ECO:0007669"/>
    <property type="project" value="TreeGrafter"/>
</dbReference>
<dbReference type="InterPro" id="IPR039421">
    <property type="entry name" value="Type_1_exporter"/>
</dbReference>
<dbReference type="InterPro" id="IPR003439">
    <property type="entry name" value="ABC_transporter-like_ATP-bd"/>
</dbReference>
<dbReference type="CDD" id="cd03249">
    <property type="entry name" value="ABC_MTABC3_MDL1_MDL2"/>
    <property type="match status" value="1"/>
</dbReference>
<evidence type="ECO:0000256" key="11">
    <source>
        <dbReference type="SAM" id="MobiDB-lite"/>
    </source>
</evidence>
<feature type="domain" description="ABC transmembrane type-1" evidence="14">
    <location>
        <begin position="285"/>
        <end position="551"/>
    </location>
</feature>
<accession>A0A7I8LI92</accession>
<evidence type="ECO:0000259" key="14">
    <source>
        <dbReference type="PROSITE" id="PS50929"/>
    </source>
</evidence>
<sequence length="829" mass="91006">MTIQHPFSKDIIDSLIEYYHQKKYVGEARSESLYVKGGRECESLKEKGSLGDEKSQFNDKTIKGESSSANVVKVEDREDSEIYSELVVVEELSKSYELTIGQNLRILNLINFVMSMIFNICDNSVCLVEFLKELIEICFKLVKIHVEALDRVIRNRTTVIVAHRLRTVRNADNIVIVQRGRIVEQGSHEELLKDPEGAYCMLIRPQEEEKGESHADQRSRSSMEIRRSRARSDAPSAWYPRGETAAPREEEAPEELHGEPSSAAPSPPSVSRLAAMNKPEIPVLLLGAISAAVAGVIMPVFGLVLSRTIETLYKPAGDLKKGTRFFALIFTVLGLVSLVSLPAMSYFFALAAAWLIKRIRMKTFEKVVNMEVAWFDEEANSSGAPGARLSVDAAAIRSLVGDALATVLSLIVLGLLPPIGLNSWVQMMFIKGFGADSRMTYETGSQMAKDAVGSIRTLATFSAEEKVMELYRKKCEVPLNAGIRQGLISGNGFGISFFLLFSAYASILYAGAKFVEDGSITFSGVFRVFLALAFAGIGFSQSSGMAPDSSKARSATASVFGILDRKSKIDPSDLSGKTLDVEGKIQFRHVSFWYPTRPEVQIFQDLCLTIHAGTTVALVGESGCGKSTAIALLQRFYDPHARQILLDGEDIRSFQLRWFRQQMGSVSQEPVLLNDSIRANIAYGKDDGASEAEIIAAAEAANAHRFISSLQQVYETVVGKRGIQLSGGQKQRVAIARAIVKDPRILLLDEATSALDAESERVVQDALDRVMVNRTVVFVAHRLSTIKGADLIVVVKNGAVVEKGRHETLINIEDGAYASLVELQSRVPS</sequence>
<dbReference type="Gene3D" id="3.40.50.300">
    <property type="entry name" value="P-loop containing nucleotide triphosphate hydrolases"/>
    <property type="match status" value="2"/>
</dbReference>
<evidence type="ECO:0000256" key="3">
    <source>
        <dbReference type="ARBA" id="ARBA00022448"/>
    </source>
</evidence>
<feature type="transmembrane region" description="Helical" evidence="12">
    <location>
        <begin position="399"/>
        <end position="419"/>
    </location>
</feature>
<dbReference type="InterPro" id="IPR011527">
    <property type="entry name" value="ABC1_TM_dom"/>
</dbReference>
<dbReference type="GO" id="GO:0005886">
    <property type="term" value="C:plasma membrane"/>
    <property type="evidence" value="ECO:0007669"/>
    <property type="project" value="UniProtKB-SubCell"/>
</dbReference>
<evidence type="ECO:0000256" key="2">
    <source>
        <dbReference type="ARBA" id="ARBA00007577"/>
    </source>
</evidence>
<dbReference type="Pfam" id="PF00005">
    <property type="entry name" value="ABC_tran"/>
    <property type="match status" value="1"/>
</dbReference>
<dbReference type="PANTHER" id="PTHR43394:SF18">
    <property type="entry name" value="ABC TRANSPORTER B FAMILY MEMBER 11-LIKE"/>
    <property type="match status" value="1"/>
</dbReference>
<keyword evidence="5" id="KW-0677">Repeat</keyword>
<dbReference type="GO" id="GO:0015421">
    <property type="term" value="F:ABC-type oligopeptide transporter activity"/>
    <property type="evidence" value="ECO:0007669"/>
    <property type="project" value="TreeGrafter"/>
</dbReference>
<feature type="transmembrane region" description="Helical" evidence="12">
    <location>
        <begin position="524"/>
        <end position="541"/>
    </location>
</feature>
<dbReference type="PROSITE" id="PS50929">
    <property type="entry name" value="ABC_TM1F"/>
    <property type="match status" value="1"/>
</dbReference>
<feature type="region of interest" description="Disordered" evidence="11">
    <location>
        <begin position="206"/>
        <end position="271"/>
    </location>
</feature>
<comment type="similarity">
    <text evidence="2">Belongs to the ABC transporter superfamily. ABCB family. Multidrug resistance exporter (TC 3.A.1.201) subfamily.</text>
</comment>
<keyword evidence="4 12" id="KW-0812">Transmembrane</keyword>
<organism evidence="15 16">
    <name type="scientific">Spirodela intermedia</name>
    <name type="common">Intermediate duckweed</name>
    <dbReference type="NCBI Taxonomy" id="51605"/>
    <lineage>
        <taxon>Eukaryota</taxon>
        <taxon>Viridiplantae</taxon>
        <taxon>Streptophyta</taxon>
        <taxon>Embryophyta</taxon>
        <taxon>Tracheophyta</taxon>
        <taxon>Spermatophyta</taxon>
        <taxon>Magnoliopsida</taxon>
        <taxon>Liliopsida</taxon>
        <taxon>Araceae</taxon>
        <taxon>Lemnoideae</taxon>
        <taxon>Spirodela</taxon>
    </lineage>
</organism>
<dbReference type="GO" id="GO:0005743">
    <property type="term" value="C:mitochondrial inner membrane"/>
    <property type="evidence" value="ECO:0007669"/>
    <property type="project" value="TreeGrafter"/>
</dbReference>
<dbReference type="AlphaFoldDB" id="A0A7I8LI92"/>
<feature type="compositionally biased region" description="Basic and acidic residues" evidence="11">
    <location>
        <begin position="246"/>
        <end position="258"/>
    </location>
</feature>
<dbReference type="PROSITE" id="PS00211">
    <property type="entry name" value="ABC_TRANSPORTER_1"/>
    <property type="match status" value="1"/>
</dbReference>
<dbReference type="EMBL" id="LR746279">
    <property type="protein sequence ID" value="CAA7409759.1"/>
    <property type="molecule type" value="Genomic_DNA"/>
</dbReference>
<evidence type="ECO:0000256" key="12">
    <source>
        <dbReference type="SAM" id="Phobius"/>
    </source>
</evidence>
<dbReference type="PROSITE" id="PS50893">
    <property type="entry name" value="ABC_TRANSPORTER_2"/>
    <property type="match status" value="1"/>
</dbReference>
<evidence type="ECO:0000256" key="5">
    <source>
        <dbReference type="ARBA" id="ARBA00022737"/>
    </source>
</evidence>
<dbReference type="InterPro" id="IPR027417">
    <property type="entry name" value="P-loop_NTPase"/>
</dbReference>
<dbReference type="FunFam" id="1.20.1560.10:FF:000025">
    <property type="entry name" value="ABC transporter B family member 9"/>
    <property type="match status" value="1"/>
</dbReference>
<dbReference type="Gene3D" id="1.20.1560.10">
    <property type="entry name" value="ABC transporter type 1, transmembrane domain"/>
    <property type="match status" value="3"/>
</dbReference>
<reference evidence="15" key="1">
    <citation type="submission" date="2020-02" db="EMBL/GenBank/DDBJ databases">
        <authorList>
            <person name="Scholz U."/>
            <person name="Mascher M."/>
            <person name="Fiebig A."/>
        </authorList>
    </citation>
    <scope>NUCLEOTIDE SEQUENCE</scope>
</reference>
<dbReference type="Pfam" id="PF00664">
    <property type="entry name" value="ABC_membrane"/>
    <property type="match status" value="1"/>
</dbReference>